<keyword evidence="4" id="KW-1185">Reference proteome</keyword>
<evidence type="ECO:0000256" key="1">
    <source>
        <dbReference type="HAMAP-Rule" id="MF_00226"/>
    </source>
</evidence>
<dbReference type="Pfam" id="PF00994">
    <property type="entry name" value="MoCF_biosynth"/>
    <property type="match status" value="1"/>
</dbReference>
<dbReference type="InterPro" id="IPR008136">
    <property type="entry name" value="CinA_C"/>
</dbReference>
<dbReference type="NCBIfam" id="TIGR00177">
    <property type="entry name" value="molyb_syn"/>
    <property type="match status" value="1"/>
</dbReference>
<proteinExistence type="inferred from homology"/>
<dbReference type="InterPro" id="IPR036425">
    <property type="entry name" value="MoaB/Mog-like_dom_sf"/>
</dbReference>
<reference evidence="4" key="1">
    <citation type="submission" date="2016-10" db="EMBL/GenBank/DDBJ databases">
        <authorList>
            <person name="Varghese N."/>
            <person name="Submissions S."/>
        </authorList>
    </citation>
    <scope>NUCLEOTIDE SEQUENCE [LARGE SCALE GENOMIC DNA]</scope>
    <source>
        <strain evidence="4">CGMCC 1.6199</strain>
    </source>
</reference>
<evidence type="ECO:0000313" key="3">
    <source>
        <dbReference type="EMBL" id="SDL72067.1"/>
    </source>
</evidence>
<comment type="similarity">
    <text evidence="1">Belongs to the CinA family.</text>
</comment>
<evidence type="ECO:0000259" key="2">
    <source>
        <dbReference type="SMART" id="SM00852"/>
    </source>
</evidence>
<gene>
    <name evidence="1" type="primary">cinA</name>
    <name evidence="3" type="ORF">SAMN05216244_0537</name>
</gene>
<dbReference type="InterPro" id="IPR036653">
    <property type="entry name" value="CinA-like_C"/>
</dbReference>
<dbReference type="Gene3D" id="3.90.950.20">
    <property type="entry name" value="CinA-like"/>
    <property type="match status" value="1"/>
</dbReference>
<dbReference type="Proteomes" id="UP000182347">
    <property type="component" value="Unassembled WGS sequence"/>
</dbReference>
<dbReference type="PANTHER" id="PTHR13939">
    <property type="entry name" value="NICOTINAMIDE-NUCLEOTIDE AMIDOHYDROLASE PNCC"/>
    <property type="match status" value="1"/>
</dbReference>
<organism evidence="3 4">
    <name type="scientific">Sediminibacillus halophilus</name>
    <dbReference type="NCBI Taxonomy" id="482461"/>
    <lineage>
        <taxon>Bacteria</taxon>
        <taxon>Bacillati</taxon>
        <taxon>Bacillota</taxon>
        <taxon>Bacilli</taxon>
        <taxon>Bacillales</taxon>
        <taxon>Bacillaceae</taxon>
        <taxon>Sediminibacillus</taxon>
    </lineage>
</organism>
<dbReference type="PANTHER" id="PTHR13939:SF0">
    <property type="entry name" value="NMN AMIDOHYDROLASE-LIKE PROTEIN YFAY"/>
    <property type="match status" value="1"/>
</dbReference>
<dbReference type="InterPro" id="IPR041424">
    <property type="entry name" value="CinA_KH"/>
</dbReference>
<dbReference type="EMBL" id="FNHF01000001">
    <property type="protein sequence ID" value="SDL72067.1"/>
    <property type="molecule type" value="Genomic_DNA"/>
</dbReference>
<dbReference type="SUPFAM" id="SSF53218">
    <property type="entry name" value="Molybdenum cofactor biosynthesis proteins"/>
    <property type="match status" value="1"/>
</dbReference>
<name>A0A1G9MDR8_9BACI</name>
<dbReference type="HAMAP" id="MF_00226_B">
    <property type="entry name" value="CinA_B"/>
    <property type="match status" value="1"/>
</dbReference>
<dbReference type="Pfam" id="PF02464">
    <property type="entry name" value="CinA"/>
    <property type="match status" value="1"/>
</dbReference>
<dbReference type="InterPro" id="IPR050101">
    <property type="entry name" value="CinA"/>
</dbReference>
<dbReference type="NCBIfam" id="TIGR00200">
    <property type="entry name" value="cinA_nterm"/>
    <property type="match status" value="1"/>
</dbReference>
<accession>A0A1G9MDR8</accession>
<dbReference type="AlphaFoldDB" id="A0A1G9MDR8"/>
<dbReference type="RefSeq" id="WP_342721005.1">
    <property type="nucleotide sequence ID" value="NZ_FNHF01000001.1"/>
</dbReference>
<dbReference type="PIRSF" id="PIRSF006728">
    <property type="entry name" value="CinA"/>
    <property type="match status" value="1"/>
</dbReference>
<dbReference type="Gene3D" id="3.30.70.2860">
    <property type="match status" value="1"/>
</dbReference>
<feature type="domain" description="MoaB/Mog" evidence="2">
    <location>
        <begin position="9"/>
        <end position="176"/>
    </location>
</feature>
<dbReference type="STRING" id="482461.SAMN05216244_0537"/>
<sequence>MMKKQVSAEIIAVGTELLLGQISNTNGQWLSKRLADYGVNVYHHSVVGDNLERVKQVFITAAKRSDIVLVTGGLGPTEDDMTRDAFQEIYGVDVVVDEPSIQKINSYFKNSKRKMTPNNRKQALIFNGSKVLPNHVGMAPGMAMETEGVTWIFMPGVPREMKQIAEEYAFPYIKEKYKLDRVIQSRMLRFVGIGESQLEHQLQSLIAVQTNPTIAPLASEGEVALRLTASASTSQAAKRLISETEKRILELVGDFFYGYDEENLEAKTVEMLANRKMKLAAAESLTGGMFTSKLVSVPGASQVVTGSVVCYSPEVKQSMVKVLPETIDRFGTVSKQCAEEMAENILSEFKADIGISFTGVAGPGESEGNPPGTVFIGISQKQKEAKVYSFQFNGNREAIRARTVKKGMELVYRLASNMI</sequence>
<dbReference type="NCBIfam" id="TIGR00199">
    <property type="entry name" value="PncC_domain"/>
    <property type="match status" value="1"/>
</dbReference>
<dbReference type="Pfam" id="PF18146">
    <property type="entry name" value="CinA_KH"/>
    <property type="match status" value="1"/>
</dbReference>
<protein>
    <recommendedName>
        <fullName evidence="1">Putative competence-damage inducible protein</fullName>
    </recommendedName>
</protein>
<dbReference type="SUPFAM" id="SSF142433">
    <property type="entry name" value="CinA-like"/>
    <property type="match status" value="1"/>
</dbReference>
<dbReference type="NCBIfam" id="NF001813">
    <property type="entry name" value="PRK00549.1"/>
    <property type="match status" value="1"/>
</dbReference>
<dbReference type="Gene3D" id="3.40.980.10">
    <property type="entry name" value="MoaB/Mog-like domain"/>
    <property type="match status" value="1"/>
</dbReference>
<evidence type="ECO:0000313" key="4">
    <source>
        <dbReference type="Proteomes" id="UP000182347"/>
    </source>
</evidence>
<dbReference type="CDD" id="cd00885">
    <property type="entry name" value="cinA"/>
    <property type="match status" value="1"/>
</dbReference>
<dbReference type="SMART" id="SM00852">
    <property type="entry name" value="MoCF_biosynth"/>
    <property type="match status" value="1"/>
</dbReference>
<dbReference type="InterPro" id="IPR001453">
    <property type="entry name" value="MoaB/Mog_dom"/>
</dbReference>
<dbReference type="InterPro" id="IPR008135">
    <property type="entry name" value="Competence-induced_CinA"/>
</dbReference>